<accession>A0ACB8GSQ0</accession>
<proteinExistence type="predicted"/>
<evidence type="ECO:0000313" key="1">
    <source>
        <dbReference type="EMBL" id="KAH9478673.1"/>
    </source>
</evidence>
<comment type="caution">
    <text evidence="1">The sequence shown here is derived from an EMBL/GenBank/DDBJ whole genome shotgun (WGS) entry which is preliminary data.</text>
</comment>
<keyword evidence="2" id="KW-1185">Reference proteome</keyword>
<name>A0ACB8GSQ0_PSICU</name>
<dbReference type="Proteomes" id="UP000664032">
    <property type="component" value="Unassembled WGS sequence"/>
</dbReference>
<evidence type="ECO:0000313" key="2">
    <source>
        <dbReference type="Proteomes" id="UP000664032"/>
    </source>
</evidence>
<sequence>MQRLPIPPPRRRTPSPPIGLARRPYDSYVPTRSDVPFRDSMSNVYRPNSYRPGDYSSANYYSRSPSPDAYGHANSSRISEPEPWDRGSGWRSVPEAHNMWPERKIIPASPTNITGRPLRDESTRLFEPSDSWKQSHNERSSRSHPSPPSDRYFDRRNRNSMDVSPERSMRNDRSAPFISGGDRYRPVPNKRETFPPGRSDYDSYRPTYEKYDGWTPPFRREPISPVGSHNRRDSGSVHARSSDRYDSPFSSRAVSRRTSPSPRTVISPTPPPHSNPNSIPLEVDTEPWTPHLQPPVRGEVPTRAPSRSSIASTQVSDHRSSPAPVVTPPIIAAQTSFGSETSKNRPPFVGEKILGIQAEAKPDPKGPQNAISEPSRVPPTAEAKPVPRLVSPTVQKSTASVPTIPQSNDVTTIKPSLSITHSPRQEPTTITARIVEKDAVTPANHPKPVTNGVTAPSHIASPSPPHAVEKTPPAVSVPLSPVIPEALHSPTTDFPDIEQPEPSYIHSPVLSPLISPADIHIPSPIHSPILSEPAAIEGPHSPVIQKIIPRPDEIPPITEAKSKEEAFRIVVMTRLLLDHQTREERVAPVLAANLAIANPPEAHPVATPESLLEWANNGQMRQDQLKSFVLTRPRLVQYLQQRNSVVEDKITRLKSKYVELQESWLAHCHALNEQQKTLASEHESQHGGRTTRRSTADAVRSDFEMEQIIASLGVDEATDPTHLSMRNVATIPDMISVTQGKVDYLFDDSSHLVENPSEYYAPHTGIHDWTDEEKQIFLDKFAAHPKQFGIIADYIPNKTAAQCVDFYYLHKKQKIDFRKVVSLFAPNKRKRRGMGRKKGNGLLVDIAKHDMEVNRGNVAAAVAAATPSVSTRAPRGRRPAVQPTEGRKSTRRSAVQFEDTPTSTPTPEPESRTRRRRGANAASSTSASAPTSAIASNVSTIPVPTPASTAAPTPRSVTPVQESPPKPATPPAAPPPKPATPPPPSPPPPAASPKPIAVPVPEPPPPPPIVTEPIIQPSRHFHPPPPPPLPVEREADSRPTKRVKRTRKIKSAATVSDDLSSPTLDVDKELPPTGTEGDSFRKKDKVAAPNQWSEEDKNQFLSLLAQYGDDFKRIAASMPNKTTIQVSNYYKINAVALDLQKVAARAPKRSPTPEHHEVWKELPHYPGSGVIHHVTTMKPVSSSVLLSATPPMSSLSGDPNRSSSSSYARDPARPGSPPRSAYPAMSSAHPYSDAHRTAYPGPTATTYPYPTDHRGVYISSRPPDSTFRGTSSTSSPTLSRSPYTTTYPASTSSASTTVTTSRPGYPATTSVGPAPPSIIHSPTGMSPPKPLPVQPMQSYPAHQSDPAHRAPYLTYPQPTHTSGYWTTQPYYLDPRASGAADASGRREHPYAMYPAMSGPPASGSRPPHGYPMTTPPGQPPAPGGRTAYYYPGTGWTSSG</sequence>
<organism evidence="1 2">
    <name type="scientific">Psilocybe cubensis</name>
    <name type="common">Psychedelic mushroom</name>
    <name type="synonym">Stropharia cubensis</name>
    <dbReference type="NCBI Taxonomy" id="181762"/>
    <lineage>
        <taxon>Eukaryota</taxon>
        <taxon>Fungi</taxon>
        <taxon>Dikarya</taxon>
        <taxon>Basidiomycota</taxon>
        <taxon>Agaricomycotina</taxon>
        <taxon>Agaricomycetes</taxon>
        <taxon>Agaricomycetidae</taxon>
        <taxon>Agaricales</taxon>
        <taxon>Agaricineae</taxon>
        <taxon>Strophariaceae</taxon>
        <taxon>Psilocybe</taxon>
    </lineage>
</organism>
<gene>
    <name evidence="1" type="ORF">JR316_0009131</name>
</gene>
<protein>
    <submittedName>
        <fullName evidence="1">Uncharacterized protein</fullName>
    </submittedName>
</protein>
<dbReference type="EMBL" id="JAFIQS020000008">
    <property type="protein sequence ID" value="KAH9478673.1"/>
    <property type="molecule type" value="Genomic_DNA"/>
</dbReference>
<reference evidence="1" key="1">
    <citation type="submission" date="2021-10" db="EMBL/GenBank/DDBJ databases">
        <title>Psilocybe cubensis genome.</title>
        <authorList>
            <person name="Mckernan K.J."/>
            <person name="Crawford S."/>
            <person name="Trippe A."/>
            <person name="Kane L.T."/>
            <person name="Mclaughlin S."/>
        </authorList>
    </citation>
    <scope>NUCLEOTIDE SEQUENCE</scope>
    <source>
        <strain evidence="1">MGC-MH-2018</strain>
    </source>
</reference>